<protein>
    <submittedName>
        <fullName evidence="2">C1q domain-containing protein</fullName>
    </submittedName>
</protein>
<evidence type="ECO:0000313" key="1">
    <source>
        <dbReference type="Proteomes" id="UP000095286"/>
    </source>
</evidence>
<organism evidence="1 2">
    <name type="scientific">Rhabditophanes sp. KR3021</name>
    <dbReference type="NCBI Taxonomy" id="114890"/>
    <lineage>
        <taxon>Eukaryota</taxon>
        <taxon>Metazoa</taxon>
        <taxon>Ecdysozoa</taxon>
        <taxon>Nematoda</taxon>
        <taxon>Chromadorea</taxon>
        <taxon>Rhabditida</taxon>
        <taxon>Tylenchina</taxon>
        <taxon>Panagrolaimomorpha</taxon>
        <taxon>Strongyloidoidea</taxon>
        <taxon>Alloionematidae</taxon>
        <taxon>Rhabditophanes</taxon>
    </lineage>
</organism>
<evidence type="ECO:0000313" key="2">
    <source>
        <dbReference type="WBParaSite" id="RSKR_0000586000.1"/>
    </source>
</evidence>
<dbReference type="Proteomes" id="UP000095286">
    <property type="component" value="Unplaced"/>
</dbReference>
<sequence>MITDDFTTRLQVSAPNQGKDCTKTAHLTIYKDANGTTQMIDKEGYTTMPLGNSECVGFETSDAPMSTNRFGSILDGDGITAHGHFMYYQKIVKDANGTTQMIDKEGYTTIPLGNSECVGFETSDAPMSTNRFGSILDGDGTTAHGHFMHYVPSTSEWITGQSQFYTLAKDCFLEIYADNSQFNAINSIYIDGHILGTFLYGRTDITFFENYVQFVVQVTKYGLHTITSPGKYIAYVICKNVNGFNNAAGYLIGFNHRPSN</sequence>
<name>A0AC35U0E8_9BILA</name>
<proteinExistence type="predicted"/>
<accession>A0AC35U0E8</accession>
<reference evidence="2" key="1">
    <citation type="submission" date="2016-11" db="UniProtKB">
        <authorList>
            <consortium name="WormBaseParasite"/>
        </authorList>
    </citation>
    <scope>IDENTIFICATION</scope>
    <source>
        <strain evidence="2">KR3021</strain>
    </source>
</reference>
<dbReference type="WBParaSite" id="RSKR_0000586000.1">
    <property type="protein sequence ID" value="RSKR_0000586000.1"/>
    <property type="gene ID" value="RSKR_0000586000"/>
</dbReference>